<feature type="region of interest" description="Disordered" evidence="2">
    <location>
        <begin position="95"/>
        <end position="117"/>
    </location>
</feature>
<dbReference type="Proteomes" id="UP000799779">
    <property type="component" value="Unassembled WGS sequence"/>
</dbReference>
<dbReference type="AlphaFoldDB" id="A0A6A5X4G2"/>
<feature type="coiled-coil region" evidence="1">
    <location>
        <begin position="207"/>
        <end position="302"/>
    </location>
</feature>
<evidence type="ECO:0000313" key="4">
    <source>
        <dbReference type="Proteomes" id="UP000799779"/>
    </source>
</evidence>
<accession>A0A6A5X4G2</accession>
<feature type="region of interest" description="Disordered" evidence="2">
    <location>
        <begin position="447"/>
        <end position="641"/>
    </location>
</feature>
<sequence length="641" mass="74179">MPLILAEELDTLTIQKIQEWDQQAGDANRIHAPHAVDTDELNAKLRRISPRRSPTPSDAPSTPVTAGAELTWEEQIEQTRFNAYENYEIIKGVGSRPSREINPDPGPCPPSKSDTEKRYHVPDHWNRELWQTRDELKRWLDFRWHQFKMRQSLKKFNRYKQAVHTYQQKKGIDWAVELQLDRQTKLDEWKEYYIYEHRKRCALENELDRAKKELEPAKERMRKAVQNGSVGIPKTAFSGRRGELIEYKEKISQAQKEVEMAQKRLEVLRADESISGVERNLTEQAEEDLKSAQKRLEAEKSDELELLSKESAREHAQAVVASAQGKVNYANTCLEQLDTLLEWIAGQFPEIAAEYASSWGSKYNRDLLGGWEKYYAYMRERLQAKQDRDAEWRLHWGLTMERTEAEEESDDLMFPQERVRPLKALLAWVEREFPEIAAQYAPFIQDSQSHDGHWDEAYPPYSKPSPNEPARKTSRPEVGKNTRREGRSARQRSPLSQVQPSKVSKPVQGRRRPLNEKLSATRHVEEQEPPKVAVRRSKRVSQQQLNARTKNASLQWPSAGANITGQRRPAVEDQPIATKELRRSKRIAAQMRNIPVKRKRETAASSTVESKGRSRSTPRGTSNPTDGNRIRKRQRSSNGGT</sequence>
<protein>
    <submittedName>
        <fullName evidence="3">Uncharacterized protein</fullName>
    </submittedName>
</protein>
<name>A0A6A5X4G2_9PLEO</name>
<proteinExistence type="predicted"/>
<keyword evidence="1" id="KW-0175">Coiled coil</keyword>
<gene>
    <name evidence="3" type="ORF">P154DRAFT_528521</name>
</gene>
<feature type="compositionally biased region" description="Polar residues" evidence="2">
    <location>
        <begin position="540"/>
        <end position="565"/>
    </location>
</feature>
<evidence type="ECO:0000256" key="1">
    <source>
        <dbReference type="SAM" id="Coils"/>
    </source>
</evidence>
<keyword evidence="4" id="KW-1185">Reference proteome</keyword>
<organism evidence="3 4">
    <name type="scientific">Amniculicola lignicola CBS 123094</name>
    <dbReference type="NCBI Taxonomy" id="1392246"/>
    <lineage>
        <taxon>Eukaryota</taxon>
        <taxon>Fungi</taxon>
        <taxon>Dikarya</taxon>
        <taxon>Ascomycota</taxon>
        <taxon>Pezizomycotina</taxon>
        <taxon>Dothideomycetes</taxon>
        <taxon>Pleosporomycetidae</taxon>
        <taxon>Pleosporales</taxon>
        <taxon>Amniculicolaceae</taxon>
        <taxon>Amniculicola</taxon>
    </lineage>
</organism>
<dbReference type="OrthoDB" id="3793429at2759"/>
<evidence type="ECO:0000256" key="2">
    <source>
        <dbReference type="SAM" id="MobiDB-lite"/>
    </source>
</evidence>
<feature type="compositionally biased region" description="Basic and acidic residues" evidence="2">
    <location>
        <begin position="469"/>
        <end position="488"/>
    </location>
</feature>
<reference evidence="3" key="1">
    <citation type="journal article" date="2020" name="Stud. Mycol.">
        <title>101 Dothideomycetes genomes: a test case for predicting lifestyles and emergence of pathogens.</title>
        <authorList>
            <person name="Haridas S."/>
            <person name="Albert R."/>
            <person name="Binder M."/>
            <person name="Bloem J."/>
            <person name="Labutti K."/>
            <person name="Salamov A."/>
            <person name="Andreopoulos B."/>
            <person name="Baker S."/>
            <person name="Barry K."/>
            <person name="Bills G."/>
            <person name="Bluhm B."/>
            <person name="Cannon C."/>
            <person name="Castanera R."/>
            <person name="Culley D."/>
            <person name="Daum C."/>
            <person name="Ezra D."/>
            <person name="Gonzalez J."/>
            <person name="Henrissat B."/>
            <person name="Kuo A."/>
            <person name="Liang C."/>
            <person name="Lipzen A."/>
            <person name="Lutzoni F."/>
            <person name="Magnuson J."/>
            <person name="Mondo S."/>
            <person name="Nolan M."/>
            <person name="Ohm R."/>
            <person name="Pangilinan J."/>
            <person name="Park H.-J."/>
            <person name="Ramirez L."/>
            <person name="Alfaro M."/>
            <person name="Sun H."/>
            <person name="Tritt A."/>
            <person name="Yoshinaga Y."/>
            <person name="Zwiers L.-H."/>
            <person name="Turgeon B."/>
            <person name="Goodwin S."/>
            <person name="Spatafora J."/>
            <person name="Crous P."/>
            <person name="Grigoriev I."/>
        </authorList>
    </citation>
    <scope>NUCLEOTIDE SEQUENCE</scope>
    <source>
        <strain evidence="3">CBS 123094</strain>
    </source>
</reference>
<feature type="region of interest" description="Disordered" evidence="2">
    <location>
        <begin position="47"/>
        <end position="66"/>
    </location>
</feature>
<evidence type="ECO:0000313" key="3">
    <source>
        <dbReference type="EMBL" id="KAF2007848.1"/>
    </source>
</evidence>
<dbReference type="EMBL" id="ML977556">
    <property type="protein sequence ID" value="KAF2007848.1"/>
    <property type="molecule type" value="Genomic_DNA"/>
</dbReference>
<feature type="compositionally biased region" description="Polar residues" evidence="2">
    <location>
        <begin position="603"/>
        <end position="626"/>
    </location>
</feature>
<feature type="compositionally biased region" description="Polar residues" evidence="2">
    <location>
        <begin position="491"/>
        <end position="502"/>
    </location>
</feature>